<proteinExistence type="inferred from homology"/>
<dbReference type="RefSeq" id="WP_119431514.1">
    <property type="nucleotide sequence ID" value="NZ_QWGE01000002.1"/>
</dbReference>
<protein>
    <submittedName>
        <fullName evidence="9">Cation:proton antiporter</fullName>
    </submittedName>
</protein>
<sequence>MRTLIFATAIRLLTPLFLLFSVYILFRGHHHPGGGFIGGLICSLAFVFHALAHGSEHTESTYFRLSVCQYKANGKPSQLYYVWSWMQLAIRKNHRNGNHKRFHVIRLRPIYLMAFGLLLAAGSGMVGLILGKPFMTAWWLPLELPVLGSLGTPLLFDTGVFMLVLGMVLKMVFTMKKE</sequence>
<keyword evidence="4 7" id="KW-0812">Transmembrane</keyword>
<evidence type="ECO:0000256" key="7">
    <source>
        <dbReference type="SAM" id="Phobius"/>
    </source>
</evidence>
<evidence type="ECO:0000256" key="5">
    <source>
        <dbReference type="ARBA" id="ARBA00022989"/>
    </source>
</evidence>
<dbReference type="AlphaFoldDB" id="A0A399SF01"/>
<dbReference type="InterPro" id="IPR007182">
    <property type="entry name" value="MnhB"/>
</dbReference>
<evidence type="ECO:0000256" key="6">
    <source>
        <dbReference type="ARBA" id="ARBA00023136"/>
    </source>
</evidence>
<dbReference type="EMBL" id="QWGE01000002">
    <property type="protein sequence ID" value="RIJ41768.1"/>
    <property type="molecule type" value="Genomic_DNA"/>
</dbReference>
<feature type="domain" description="Na+/H+ antiporter MnhB subunit-related protein" evidence="8">
    <location>
        <begin position="101"/>
        <end position="169"/>
    </location>
</feature>
<evidence type="ECO:0000313" key="10">
    <source>
        <dbReference type="Proteomes" id="UP000266005"/>
    </source>
</evidence>
<keyword evidence="5 7" id="KW-1133">Transmembrane helix</keyword>
<dbReference type="PANTHER" id="PTHR33932">
    <property type="entry name" value="NA(+)/H(+) ANTIPORTER SUBUNIT B"/>
    <property type="match status" value="1"/>
</dbReference>
<reference evidence="10" key="1">
    <citation type="submission" date="2018-08" db="EMBL/GenBank/DDBJ databases">
        <title>Mucilaginibacter sp. MYSH2.</title>
        <authorList>
            <person name="Seo T."/>
        </authorList>
    </citation>
    <scope>NUCLEOTIDE SEQUENCE [LARGE SCALE GENOMIC DNA]</scope>
    <source>
        <strain evidence="10">KIRAN</strain>
    </source>
</reference>
<feature type="transmembrane region" description="Helical" evidence="7">
    <location>
        <begin position="5"/>
        <end position="26"/>
    </location>
</feature>
<evidence type="ECO:0000256" key="3">
    <source>
        <dbReference type="ARBA" id="ARBA00022475"/>
    </source>
</evidence>
<evidence type="ECO:0000259" key="8">
    <source>
        <dbReference type="Pfam" id="PF04039"/>
    </source>
</evidence>
<dbReference type="PANTHER" id="PTHR33932:SF4">
    <property type="entry name" value="NA(+)_H(+) ANTIPORTER SUBUNIT B"/>
    <property type="match status" value="1"/>
</dbReference>
<comment type="subcellular location">
    <subcellularLocation>
        <location evidence="1">Cell membrane</location>
        <topology evidence="1">Multi-pass membrane protein</topology>
    </subcellularLocation>
</comment>
<comment type="caution">
    <text evidence="9">The sequence shown here is derived from an EMBL/GenBank/DDBJ whole genome shotgun (WGS) entry which is preliminary data.</text>
</comment>
<evidence type="ECO:0000256" key="1">
    <source>
        <dbReference type="ARBA" id="ARBA00004651"/>
    </source>
</evidence>
<feature type="transmembrane region" description="Helical" evidence="7">
    <location>
        <begin position="110"/>
        <end position="130"/>
    </location>
</feature>
<evidence type="ECO:0000256" key="4">
    <source>
        <dbReference type="ARBA" id="ARBA00022692"/>
    </source>
</evidence>
<keyword evidence="3" id="KW-1003">Cell membrane</keyword>
<dbReference type="Proteomes" id="UP000266005">
    <property type="component" value="Unassembled WGS sequence"/>
</dbReference>
<accession>A0A399SF01</accession>
<feature type="transmembrane region" description="Helical" evidence="7">
    <location>
        <begin position="150"/>
        <end position="173"/>
    </location>
</feature>
<comment type="similarity">
    <text evidence="2">Belongs to the CPA3 antiporters (TC 2.A.63) subunit B family.</text>
</comment>
<organism evidence="9 10">
    <name type="scientific">Pontibacter oryzae</name>
    <dbReference type="NCBI Taxonomy" id="2304593"/>
    <lineage>
        <taxon>Bacteria</taxon>
        <taxon>Pseudomonadati</taxon>
        <taxon>Bacteroidota</taxon>
        <taxon>Cytophagia</taxon>
        <taxon>Cytophagales</taxon>
        <taxon>Hymenobacteraceae</taxon>
        <taxon>Pontibacter</taxon>
    </lineage>
</organism>
<evidence type="ECO:0000313" key="9">
    <source>
        <dbReference type="EMBL" id="RIJ41768.1"/>
    </source>
</evidence>
<dbReference type="GO" id="GO:0005886">
    <property type="term" value="C:plasma membrane"/>
    <property type="evidence" value="ECO:0007669"/>
    <property type="project" value="UniProtKB-SubCell"/>
</dbReference>
<feature type="transmembrane region" description="Helical" evidence="7">
    <location>
        <begin position="32"/>
        <end position="52"/>
    </location>
</feature>
<evidence type="ECO:0000256" key="2">
    <source>
        <dbReference type="ARBA" id="ARBA00009425"/>
    </source>
</evidence>
<keyword evidence="10" id="KW-1185">Reference proteome</keyword>
<dbReference type="Pfam" id="PF04039">
    <property type="entry name" value="MnhB"/>
    <property type="match status" value="2"/>
</dbReference>
<feature type="domain" description="Na+/H+ antiporter MnhB subunit-related protein" evidence="8">
    <location>
        <begin position="5"/>
        <end position="64"/>
    </location>
</feature>
<dbReference type="OrthoDB" id="9798859at2"/>
<name>A0A399SF01_9BACT</name>
<gene>
    <name evidence="9" type="ORF">D1627_07040</name>
</gene>
<dbReference type="InterPro" id="IPR050622">
    <property type="entry name" value="CPA3_antiporter_subunitB"/>
</dbReference>
<keyword evidence="6 7" id="KW-0472">Membrane</keyword>